<dbReference type="GO" id="GO:0005737">
    <property type="term" value="C:cytoplasm"/>
    <property type="evidence" value="ECO:0007669"/>
    <property type="project" value="TreeGrafter"/>
</dbReference>
<dbReference type="Gene3D" id="1.25.40.120">
    <property type="entry name" value="Protein prenylyltransferase"/>
    <property type="match status" value="1"/>
</dbReference>
<evidence type="ECO:0000256" key="2">
    <source>
        <dbReference type="ARBA" id="ARBA00022602"/>
    </source>
</evidence>
<dbReference type="AlphaFoldDB" id="A0A165EZ54"/>
<evidence type="ECO:0000256" key="1">
    <source>
        <dbReference type="ARBA" id="ARBA00006734"/>
    </source>
</evidence>
<dbReference type="OrthoDB" id="1924260at2759"/>
<comment type="similarity">
    <text evidence="1">Belongs to the protein prenyltransferase subunit alpha family.</text>
</comment>
<sequence length="362" mass="40320">METTYFEKLATLLDSKIEGIEIVPAAGLLPTLEDNPHAPFLLIEGHLGVPQKALYLAYLGACRTFASAKGTSDAATILRASSVLLLANAAHSTALNARKRLVLSGLRDVRLELDFTGSLLSEQQAAKSSFLWHHRRWLLRHLYSDVNGVPDGSAEDLDTCVVPFSQLRVEVALAEQASETYRRNYFAWNHRLRCIRNLRLHLGSERSSAFGFLHSEIGAVRSWIDRHISDHTAMHYVCELVSLYGELLPEGSQTLHEARATLDHAYALVSSFPSHESLWLYVRRSLAVILISEPDAAPITNARLHDLLINVGTLEDDHGAHIPLPGTEISSCSTGEQVHAVRCARWLRLRQHPNLLHETRTT</sequence>
<evidence type="ECO:0000256" key="3">
    <source>
        <dbReference type="ARBA" id="ARBA00022679"/>
    </source>
</evidence>
<proteinExistence type="inferred from homology"/>
<dbReference type="Pfam" id="PF01239">
    <property type="entry name" value="PPTA"/>
    <property type="match status" value="2"/>
</dbReference>
<dbReference type="InterPro" id="IPR002088">
    <property type="entry name" value="Prenyl_trans_a"/>
</dbReference>
<accession>A0A165EZ54</accession>
<keyword evidence="6" id="KW-1185">Reference proteome</keyword>
<dbReference type="InParanoid" id="A0A165EZ54"/>
<organism evidence="5 6">
    <name type="scientific">Exidia glandulosa HHB12029</name>
    <dbReference type="NCBI Taxonomy" id="1314781"/>
    <lineage>
        <taxon>Eukaryota</taxon>
        <taxon>Fungi</taxon>
        <taxon>Dikarya</taxon>
        <taxon>Basidiomycota</taxon>
        <taxon>Agaricomycotina</taxon>
        <taxon>Agaricomycetes</taxon>
        <taxon>Auriculariales</taxon>
        <taxon>Exidiaceae</taxon>
        <taxon>Exidia</taxon>
    </lineage>
</organism>
<dbReference type="PANTHER" id="PTHR11129:SF3">
    <property type="entry name" value="PROTEIN PRENYLTRANSFERASE ALPHA SUBUNIT REPEAT-CONTAINING PROTEIN 1"/>
    <property type="match status" value="1"/>
</dbReference>
<evidence type="ECO:0000313" key="6">
    <source>
        <dbReference type="Proteomes" id="UP000077266"/>
    </source>
</evidence>
<evidence type="ECO:0000256" key="4">
    <source>
        <dbReference type="ARBA" id="ARBA00022737"/>
    </source>
</evidence>
<keyword evidence="2" id="KW-0637">Prenyltransferase</keyword>
<reference evidence="5 6" key="1">
    <citation type="journal article" date="2016" name="Mol. Biol. Evol.">
        <title>Comparative Genomics of Early-Diverging Mushroom-Forming Fungi Provides Insights into the Origins of Lignocellulose Decay Capabilities.</title>
        <authorList>
            <person name="Nagy L.G."/>
            <person name="Riley R."/>
            <person name="Tritt A."/>
            <person name="Adam C."/>
            <person name="Daum C."/>
            <person name="Floudas D."/>
            <person name="Sun H."/>
            <person name="Yadav J.S."/>
            <person name="Pangilinan J."/>
            <person name="Larsson K.H."/>
            <person name="Matsuura K."/>
            <person name="Barry K."/>
            <person name="Labutti K."/>
            <person name="Kuo R."/>
            <person name="Ohm R.A."/>
            <person name="Bhattacharya S.S."/>
            <person name="Shirouzu T."/>
            <person name="Yoshinaga Y."/>
            <person name="Martin F.M."/>
            <person name="Grigoriev I.V."/>
            <person name="Hibbett D.S."/>
        </authorList>
    </citation>
    <scope>NUCLEOTIDE SEQUENCE [LARGE SCALE GENOMIC DNA]</scope>
    <source>
        <strain evidence="5 6">HHB12029</strain>
    </source>
</reference>
<keyword evidence="3 5" id="KW-0808">Transferase</keyword>
<dbReference type="GO" id="GO:0008318">
    <property type="term" value="F:protein prenyltransferase activity"/>
    <property type="evidence" value="ECO:0007669"/>
    <property type="project" value="InterPro"/>
</dbReference>
<gene>
    <name evidence="5" type="ORF">EXIGLDRAFT_679399</name>
</gene>
<protein>
    <submittedName>
        <fullName evidence="5">Protein prenylyltransferase</fullName>
    </submittedName>
</protein>
<dbReference type="EMBL" id="KV426109">
    <property type="protein sequence ID" value="KZV88023.1"/>
    <property type="molecule type" value="Genomic_DNA"/>
</dbReference>
<dbReference type="PANTHER" id="PTHR11129">
    <property type="entry name" value="PROTEIN FARNESYLTRANSFERASE ALPHA SUBUNIT/RAB GERANYLGERANYL TRANSFERASE ALPHA SUBUNIT"/>
    <property type="match status" value="1"/>
</dbReference>
<evidence type="ECO:0000313" key="5">
    <source>
        <dbReference type="EMBL" id="KZV88023.1"/>
    </source>
</evidence>
<keyword evidence="4" id="KW-0677">Repeat</keyword>
<dbReference type="SUPFAM" id="SSF48439">
    <property type="entry name" value="Protein prenylyltransferase"/>
    <property type="match status" value="1"/>
</dbReference>
<dbReference type="Proteomes" id="UP000077266">
    <property type="component" value="Unassembled WGS sequence"/>
</dbReference>
<name>A0A165EZ54_EXIGL</name>